<dbReference type="InterPro" id="IPR001810">
    <property type="entry name" value="F-box_dom"/>
</dbReference>
<proteinExistence type="predicted"/>
<dbReference type="PROSITE" id="PS50181">
    <property type="entry name" value="FBOX"/>
    <property type="match status" value="1"/>
</dbReference>
<reference evidence="3" key="1">
    <citation type="journal article" date="2016" name="Proc. Natl. Acad. Sci. U.S.A.">
        <title>Chromosome-level assembly of Arabidopsis thaliana Ler reveals the extent of translocation and inversion polymorphisms.</title>
        <authorList>
            <person name="Zapata L."/>
            <person name="Ding J."/>
            <person name="Willing E.M."/>
            <person name="Hartwig B."/>
            <person name="Bezdan D."/>
            <person name="Jiao W.B."/>
            <person name="Patel V."/>
            <person name="Velikkakam James G."/>
            <person name="Koornneef M."/>
            <person name="Ossowski S."/>
            <person name="Schneeberger K."/>
        </authorList>
    </citation>
    <scope>NUCLEOTIDE SEQUENCE [LARGE SCALE GENOMIC DNA]</scope>
    <source>
        <strain evidence="3">cv. Landsberg erecta</strain>
    </source>
</reference>
<dbReference type="SUPFAM" id="SSF81383">
    <property type="entry name" value="F-box domain"/>
    <property type="match status" value="1"/>
</dbReference>
<dbReference type="InterPro" id="IPR036047">
    <property type="entry name" value="F-box-like_dom_sf"/>
</dbReference>
<feature type="domain" description="F-box" evidence="1">
    <location>
        <begin position="18"/>
        <end position="65"/>
    </location>
</feature>
<dbReference type="Gene3D" id="3.80.10.10">
    <property type="entry name" value="Ribonuclease Inhibitor"/>
    <property type="match status" value="1"/>
</dbReference>
<dbReference type="Proteomes" id="UP000078284">
    <property type="component" value="Chromosome 4"/>
</dbReference>
<name>A0A178V0Y6_ARATH</name>
<comment type="caution">
    <text evidence="2">The sequence shown here is derived from an EMBL/GenBank/DDBJ whole genome shotgun (WGS) entry which is preliminary data.</text>
</comment>
<gene>
    <name evidence="2" type="ordered locus">AXX17_At4g04630</name>
</gene>
<accession>A0A178V0Y6</accession>
<dbReference type="Gene3D" id="1.20.1280.50">
    <property type="match status" value="1"/>
</dbReference>
<sequence length="313" mass="35321">MSSSSSSPFPQAMKNGEYRNWAELPPELTSSILLRLGAIEILQNAQRVCKSWRRVCQDPSMWRKMDIRIKENMVNSVELFYVIEPVCRRAVDLSQGGLLEINIDYLVNTSFLNYIADRSSNLRRLGVVDNAPVLSSGVVEAAMKLTLLEELDITYKSSIREQELKVVGQSCPNLRTLKLNCTGDIKCCDKVALAIAETMPGLRHLQLFRNGLSETGLNAILEGCPHLKKLGLHQCLNINIAEMEFRCFVKSNELVGICQREVTTFYPVLLNEKDLLKGLVEEFFDDKISGWAQVLKIAEEEFQKEDQSSDEVA</sequence>
<dbReference type="CDD" id="cd22164">
    <property type="entry name" value="F-box_AtSKIP19-like"/>
    <property type="match status" value="1"/>
</dbReference>
<organism evidence="2 3">
    <name type="scientific">Arabidopsis thaliana</name>
    <name type="common">Mouse-ear cress</name>
    <dbReference type="NCBI Taxonomy" id="3702"/>
    <lineage>
        <taxon>Eukaryota</taxon>
        <taxon>Viridiplantae</taxon>
        <taxon>Streptophyta</taxon>
        <taxon>Embryophyta</taxon>
        <taxon>Tracheophyta</taxon>
        <taxon>Spermatophyta</taxon>
        <taxon>Magnoliopsida</taxon>
        <taxon>eudicotyledons</taxon>
        <taxon>Gunneridae</taxon>
        <taxon>Pentapetalae</taxon>
        <taxon>rosids</taxon>
        <taxon>malvids</taxon>
        <taxon>Brassicales</taxon>
        <taxon>Brassicaceae</taxon>
        <taxon>Camelineae</taxon>
        <taxon>Arabidopsis</taxon>
    </lineage>
</organism>
<evidence type="ECO:0000313" key="2">
    <source>
        <dbReference type="EMBL" id="OAO99413.1"/>
    </source>
</evidence>
<protein>
    <recommendedName>
        <fullName evidence="1">F-box domain-containing protein</fullName>
    </recommendedName>
</protein>
<dbReference type="InterPro" id="IPR032675">
    <property type="entry name" value="LRR_dom_sf"/>
</dbReference>
<evidence type="ECO:0000313" key="3">
    <source>
        <dbReference type="Proteomes" id="UP000078284"/>
    </source>
</evidence>
<evidence type="ECO:0000259" key="1">
    <source>
        <dbReference type="PROSITE" id="PS50181"/>
    </source>
</evidence>
<dbReference type="SUPFAM" id="SSF52047">
    <property type="entry name" value="RNI-like"/>
    <property type="match status" value="1"/>
</dbReference>
<dbReference type="SMART" id="SM00256">
    <property type="entry name" value="FBOX"/>
    <property type="match status" value="1"/>
</dbReference>
<dbReference type="PANTHER" id="PTHR38926">
    <property type="entry name" value="F-BOX DOMAIN CONTAINING PROTEIN, EXPRESSED"/>
    <property type="match status" value="1"/>
</dbReference>
<dbReference type="Pfam" id="PF12937">
    <property type="entry name" value="F-box-like"/>
    <property type="match status" value="1"/>
</dbReference>
<dbReference type="Pfam" id="PF07065">
    <property type="entry name" value="D123"/>
    <property type="match status" value="1"/>
</dbReference>
<dbReference type="PANTHER" id="PTHR38926:SF2">
    <property type="entry name" value="F-BOX_LRR-REPEAT PROTEIN 21-RELATED"/>
    <property type="match status" value="1"/>
</dbReference>
<dbReference type="InterPro" id="IPR009772">
    <property type="entry name" value="CDC123"/>
</dbReference>
<dbReference type="ExpressionAtlas" id="A0A178V0Y6">
    <property type="expression patterns" value="baseline and differential"/>
</dbReference>
<dbReference type="AlphaFoldDB" id="A0A178V0Y6"/>
<dbReference type="EMBL" id="LUHQ01000004">
    <property type="protein sequence ID" value="OAO99413.1"/>
    <property type="molecule type" value="Genomic_DNA"/>
</dbReference>